<dbReference type="Proteomes" id="UP000218288">
    <property type="component" value="Chromosome"/>
</dbReference>
<proteinExistence type="predicted"/>
<dbReference type="EMBL" id="AP014809">
    <property type="protein sequence ID" value="BAU93360.1"/>
    <property type="molecule type" value="Genomic_DNA"/>
</dbReference>
<evidence type="ECO:0000313" key="2">
    <source>
        <dbReference type="Proteomes" id="UP000218288"/>
    </source>
</evidence>
<protein>
    <submittedName>
        <fullName evidence="1">Uncharacterized protein</fullName>
    </submittedName>
</protein>
<name>A0A160PMU6_9HYPH</name>
<accession>A0A160PMU6</accession>
<evidence type="ECO:0000313" key="1">
    <source>
        <dbReference type="EMBL" id="BAU93360.1"/>
    </source>
</evidence>
<dbReference type="RefSeq" id="WP_096487107.1">
    <property type="nucleotide sequence ID" value="NZ_AP014809.1"/>
</dbReference>
<sequence length="226" mass="23283">MVSQILNIIPRKQNFETGTNEDWVDGFAFVVAASPVEVADPSNKGNGTVGAVTVQPYTPLGTYRIVITDIEAGATFYSLSLLQVGGGANELARGVVGAPLVVNGMSLTVNQGSTAFAVDDGFSLAVLGALQDVSGIRFDMQLRRTLGTASDYPATVVLSASTEAAPTPTLVNAGAGGTVNIAFPAAKMQGIAPALYDYDLIARDGSITRRVYSGTANIVPGVTRVA</sequence>
<dbReference type="AlphaFoldDB" id="A0A160PMU6"/>
<gene>
    <name evidence="1" type="primary">ppKF707_0771</name>
    <name evidence="1" type="ORF">MPPM_4755</name>
</gene>
<organism evidence="1 2">
    <name type="scientific">Methylorubrum populi</name>
    <dbReference type="NCBI Taxonomy" id="223967"/>
    <lineage>
        <taxon>Bacteria</taxon>
        <taxon>Pseudomonadati</taxon>
        <taxon>Pseudomonadota</taxon>
        <taxon>Alphaproteobacteria</taxon>
        <taxon>Hyphomicrobiales</taxon>
        <taxon>Methylobacteriaceae</taxon>
        <taxon>Methylorubrum</taxon>
    </lineage>
</organism>
<reference evidence="1 2" key="1">
    <citation type="journal article" date="2016" name="Genome Announc.">
        <title>Complete Genome Sequence of Methylobacterium populi P-1M, Isolated from Pink-Pigmented Household Biofilm.</title>
        <authorList>
            <person name="Morohoshi T."/>
            <person name="Ikeda T."/>
        </authorList>
    </citation>
    <scope>NUCLEOTIDE SEQUENCE [LARGE SCALE GENOMIC DNA]</scope>
    <source>
        <strain evidence="1 2">P-1M</strain>
    </source>
</reference>